<proteinExistence type="predicted"/>
<dbReference type="AlphaFoldDB" id="A0A645H0S4"/>
<protein>
    <submittedName>
        <fullName evidence="2">Uncharacterized protein</fullName>
    </submittedName>
</protein>
<organism evidence="2">
    <name type="scientific">bioreactor metagenome</name>
    <dbReference type="NCBI Taxonomy" id="1076179"/>
    <lineage>
        <taxon>unclassified sequences</taxon>
        <taxon>metagenomes</taxon>
        <taxon>ecological metagenomes</taxon>
    </lineage>
</organism>
<evidence type="ECO:0000256" key="1">
    <source>
        <dbReference type="SAM" id="MobiDB-lite"/>
    </source>
</evidence>
<feature type="compositionally biased region" description="Basic and acidic residues" evidence="1">
    <location>
        <begin position="138"/>
        <end position="148"/>
    </location>
</feature>
<reference evidence="2" key="1">
    <citation type="submission" date="2019-08" db="EMBL/GenBank/DDBJ databases">
        <authorList>
            <person name="Kucharzyk K."/>
            <person name="Murdoch R.W."/>
            <person name="Higgins S."/>
            <person name="Loffler F."/>
        </authorList>
    </citation>
    <scope>NUCLEOTIDE SEQUENCE</scope>
</reference>
<accession>A0A645H0S4</accession>
<comment type="caution">
    <text evidence="2">The sequence shown here is derived from an EMBL/GenBank/DDBJ whole genome shotgun (WGS) entry which is preliminary data.</text>
</comment>
<feature type="region of interest" description="Disordered" evidence="1">
    <location>
        <begin position="75"/>
        <end position="167"/>
    </location>
</feature>
<sequence length="235" mass="26487">MDEGPVRRREVAVTVPGRPGRRPLHHVRLVVGRDQGIQGWRPHAGRLDRPALRHDHVHRFRSDVLRRLVLDLLRNGPVPRPPDPVLDRGSPRRLGHLAAGRHRDGSGLEPAAAEHPDPAAVGHHRDLGAPRAAARRPQGHEDRPGADHRARRHLHHGAGLRVPPHPRAQVLLRRRGRGELGPLRVVLLHGHRLPRLPRPHRDDLPGRLPDPPAAWRHDPPEALRLRSRRLVLALR</sequence>
<dbReference type="EMBL" id="VSSQ01084217">
    <property type="protein sequence ID" value="MPN32290.1"/>
    <property type="molecule type" value="Genomic_DNA"/>
</dbReference>
<feature type="region of interest" description="Disordered" evidence="1">
    <location>
        <begin position="194"/>
        <end position="218"/>
    </location>
</feature>
<feature type="compositionally biased region" description="Basic residues" evidence="1">
    <location>
        <begin position="149"/>
        <end position="158"/>
    </location>
</feature>
<name>A0A645H0S4_9ZZZZ</name>
<feature type="compositionally biased region" description="Basic and acidic residues" evidence="1">
    <location>
        <begin position="101"/>
        <end position="128"/>
    </location>
</feature>
<evidence type="ECO:0000313" key="2">
    <source>
        <dbReference type="EMBL" id="MPN32290.1"/>
    </source>
</evidence>
<gene>
    <name evidence="2" type="ORF">SDC9_179768</name>
</gene>